<evidence type="ECO:0000256" key="1">
    <source>
        <dbReference type="ARBA" id="ARBA00004141"/>
    </source>
</evidence>
<evidence type="ECO:0000259" key="6">
    <source>
        <dbReference type="Pfam" id="PF12698"/>
    </source>
</evidence>
<feature type="transmembrane region" description="Helical" evidence="5">
    <location>
        <begin position="222"/>
        <end position="243"/>
    </location>
</feature>
<dbReference type="Proteomes" id="UP000028547">
    <property type="component" value="Unassembled WGS sequence"/>
</dbReference>
<dbReference type="PANTHER" id="PTHR43471">
    <property type="entry name" value="ABC TRANSPORTER PERMEASE"/>
    <property type="match status" value="1"/>
</dbReference>
<reference evidence="7 8" key="1">
    <citation type="submission" date="2014-07" db="EMBL/GenBank/DDBJ databases">
        <title>Draft Genome Sequence of Gephyronic Acid Producer, Cystobacter violaceus Strain Cb vi76.</title>
        <authorList>
            <person name="Stevens D.C."/>
            <person name="Young J."/>
            <person name="Carmichael R."/>
            <person name="Tan J."/>
            <person name="Taylor R.E."/>
        </authorList>
    </citation>
    <scope>NUCLEOTIDE SEQUENCE [LARGE SCALE GENOMIC DNA]</scope>
    <source>
        <strain evidence="7 8">Cb vi76</strain>
    </source>
</reference>
<feature type="domain" description="ABC-2 type transporter transmembrane" evidence="6">
    <location>
        <begin position="78"/>
        <end position="217"/>
    </location>
</feature>
<feature type="transmembrane region" description="Helical" evidence="5">
    <location>
        <begin position="198"/>
        <end position="216"/>
    </location>
</feature>
<dbReference type="GO" id="GO:0005886">
    <property type="term" value="C:plasma membrane"/>
    <property type="evidence" value="ECO:0007669"/>
    <property type="project" value="UniProtKB-SubCell"/>
</dbReference>
<name>A0A084SFQ7_9BACT</name>
<keyword evidence="2 5" id="KW-0812">Transmembrane</keyword>
<feature type="transmembrane region" description="Helical" evidence="5">
    <location>
        <begin position="21"/>
        <end position="41"/>
    </location>
</feature>
<evidence type="ECO:0000256" key="5">
    <source>
        <dbReference type="SAM" id="Phobius"/>
    </source>
</evidence>
<dbReference type="PANTHER" id="PTHR43471:SF1">
    <property type="entry name" value="ABC TRANSPORTER PERMEASE PROTEIN NOSY-RELATED"/>
    <property type="match status" value="1"/>
</dbReference>
<gene>
    <name evidence="7" type="ORF">Q664_48980</name>
</gene>
<dbReference type="EMBL" id="JPMI01000389">
    <property type="protein sequence ID" value="KFA87292.1"/>
    <property type="molecule type" value="Genomic_DNA"/>
</dbReference>
<keyword evidence="4 5" id="KW-0472">Membrane</keyword>
<accession>A0A084SFQ7</accession>
<evidence type="ECO:0000256" key="4">
    <source>
        <dbReference type="ARBA" id="ARBA00023136"/>
    </source>
</evidence>
<sequence length="250" mass="26573">MLAREVRILFRKEWRQLVRSRGAMLTALLLPIILLVIVPGLQMLGMKTGAAKPVNLPPGVTLPPGMRELVDDPVAMMRAMMVPFIALGGLIVPSVTASYILITERESRTLELLVALPVRVGQILLAKLLALLALASLVTLVLFSVDAVLILGLGIGSPGYVLALLAVLLTSLTFSTTSALLVSLLARDFRTANNINGLLIGPTILVCFVVTLVVPGPYLSSLLLAALFAVGSGAATFVAMKVVTFERLLR</sequence>
<dbReference type="Pfam" id="PF12698">
    <property type="entry name" value="ABC2_membrane_3"/>
    <property type="match status" value="1"/>
</dbReference>
<evidence type="ECO:0000256" key="3">
    <source>
        <dbReference type="ARBA" id="ARBA00022989"/>
    </source>
</evidence>
<feature type="transmembrane region" description="Helical" evidence="5">
    <location>
        <begin position="80"/>
        <end position="102"/>
    </location>
</feature>
<dbReference type="GO" id="GO:0140359">
    <property type="term" value="F:ABC-type transporter activity"/>
    <property type="evidence" value="ECO:0007669"/>
    <property type="project" value="InterPro"/>
</dbReference>
<evidence type="ECO:0000256" key="2">
    <source>
        <dbReference type="ARBA" id="ARBA00022692"/>
    </source>
</evidence>
<evidence type="ECO:0000313" key="7">
    <source>
        <dbReference type="EMBL" id="KFA87292.1"/>
    </source>
</evidence>
<comment type="subcellular location">
    <subcellularLocation>
        <location evidence="1">Membrane</location>
        <topology evidence="1">Multi-pass membrane protein</topology>
    </subcellularLocation>
</comment>
<organism evidence="7 8">
    <name type="scientific">Archangium violaceum Cb vi76</name>
    <dbReference type="NCBI Taxonomy" id="1406225"/>
    <lineage>
        <taxon>Bacteria</taxon>
        <taxon>Pseudomonadati</taxon>
        <taxon>Myxococcota</taxon>
        <taxon>Myxococcia</taxon>
        <taxon>Myxococcales</taxon>
        <taxon>Cystobacterineae</taxon>
        <taxon>Archangiaceae</taxon>
        <taxon>Archangium</taxon>
    </lineage>
</organism>
<protein>
    <recommendedName>
        <fullName evidence="6">ABC-2 type transporter transmembrane domain-containing protein</fullName>
    </recommendedName>
</protein>
<dbReference type="AlphaFoldDB" id="A0A084SFQ7"/>
<feature type="transmembrane region" description="Helical" evidence="5">
    <location>
        <begin position="161"/>
        <end position="186"/>
    </location>
</feature>
<feature type="transmembrane region" description="Helical" evidence="5">
    <location>
        <begin position="123"/>
        <end position="155"/>
    </location>
</feature>
<keyword evidence="3 5" id="KW-1133">Transmembrane helix</keyword>
<proteinExistence type="predicted"/>
<dbReference type="RefSeq" id="WP_043412929.1">
    <property type="nucleotide sequence ID" value="NZ_JPMI01000389.1"/>
</dbReference>
<comment type="caution">
    <text evidence="7">The sequence shown here is derived from an EMBL/GenBank/DDBJ whole genome shotgun (WGS) entry which is preliminary data.</text>
</comment>
<dbReference type="InterPro" id="IPR013525">
    <property type="entry name" value="ABC2_TM"/>
</dbReference>
<evidence type="ECO:0000313" key="8">
    <source>
        <dbReference type="Proteomes" id="UP000028547"/>
    </source>
</evidence>